<proteinExistence type="predicted"/>
<gene>
    <name evidence="2" type="ORF">PECUL_23A047860</name>
</gene>
<reference evidence="2" key="1">
    <citation type="submission" date="2022-03" db="EMBL/GenBank/DDBJ databases">
        <authorList>
            <person name="Alioto T."/>
            <person name="Alioto T."/>
            <person name="Gomez Garrido J."/>
        </authorList>
    </citation>
    <scope>NUCLEOTIDE SEQUENCE</scope>
</reference>
<feature type="compositionally biased region" description="Basic residues" evidence="1">
    <location>
        <begin position="40"/>
        <end position="49"/>
    </location>
</feature>
<evidence type="ECO:0000313" key="3">
    <source>
        <dbReference type="Proteomes" id="UP001295444"/>
    </source>
</evidence>
<sequence length="116" mass="12996">MAERSLEELMDPGGSTGQSDGMTAAEARSSPGGNWTRWGQRPKQRRRPPQHLSRNISLRWLTLRAGVLWQRPAVRGPGQTLGAARRLRLLRQLTVGADLQWTGRLITARQRSSWTG</sequence>
<dbReference type="AlphaFoldDB" id="A0AAD1R293"/>
<evidence type="ECO:0000313" key="2">
    <source>
        <dbReference type="EMBL" id="CAH2222064.1"/>
    </source>
</evidence>
<evidence type="ECO:0000256" key="1">
    <source>
        <dbReference type="SAM" id="MobiDB-lite"/>
    </source>
</evidence>
<dbReference type="Proteomes" id="UP001295444">
    <property type="component" value="Chromosome 01"/>
</dbReference>
<accession>A0AAD1R293</accession>
<name>A0AAD1R293_PELCU</name>
<dbReference type="EMBL" id="OW240912">
    <property type="protein sequence ID" value="CAH2222064.1"/>
    <property type="molecule type" value="Genomic_DNA"/>
</dbReference>
<feature type="region of interest" description="Disordered" evidence="1">
    <location>
        <begin position="1"/>
        <end position="52"/>
    </location>
</feature>
<organism evidence="2 3">
    <name type="scientific">Pelobates cultripes</name>
    <name type="common">Western spadefoot toad</name>
    <dbReference type="NCBI Taxonomy" id="61616"/>
    <lineage>
        <taxon>Eukaryota</taxon>
        <taxon>Metazoa</taxon>
        <taxon>Chordata</taxon>
        <taxon>Craniata</taxon>
        <taxon>Vertebrata</taxon>
        <taxon>Euteleostomi</taxon>
        <taxon>Amphibia</taxon>
        <taxon>Batrachia</taxon>
        <taxon>Anura</taxon>
        <taxon>Pelobatoidea</taxon>
        <taxon>Pelobatidae</taxon>
        <taxon>Pelobates</taxon>
    </lineage>
</organism>
<protein>
    <submittedName>
        <fullName evidence="2">Uncharacterized protein</fullName>
    </submittedName>
</protein>
<keyword evidence="3" id="KW-1185">Reference proteome</keyword>